<dbReference type="OrthoDB" id="1359943at2"/>
<evidence type="ECO:0000313" key="3">
    <source>
        <dbReference type="Proteomes" id="UP000320643"/>
    </source>
</evidence>
<keyword evidence="1" id="KW-1133">Transmembrane helix</keyword>
<organism evidence="2 3">
    <name type="scientific">Flavobacterium zepuense</name>
    <dbReference type="NCBI Taxonomy" id="2593302"/>
    <lineage>
        <taxon>Bacteria</taxon>
        <taxon>Pseudomonadati</taxon>
        <taxon>Bacteroidota</taxon>
        <taxon>Flavobacteriia</taxon>
        <taxon>Flavobacteriales</taxon>
        <taxon>Flavobacteriaceae</taxon>
        <taxon>Flavobacterium</taxon>
    </lineage>
</organism>
<proteinExistence type="predicted"/>
<sequence>MTSKFKYTAYVSVLYLVFVVLIIFWHVSIFKSVFTTVPGGKFVYIIAAIGVLSLYNSFRTKIVAVSFDDYSLTVKRYFGFGKPHKYFLNDITGYFTSSVWGRYSRHEYIYIMAGTKKVAKISEQYHSNFNEIRPYIQRRLVYLGNLETNVITDLVDFTN</sequence>
<dbReference type="AlphaFoldDB" id="A0A552UYV2"/>
<feature type="transmembrane region" description="Helical" evidence="1">
    <location>
        <begin position="42"/>
        <end position="58"/>
    </location>
</feature>
<name>A0A552UYV2_9FLAO</name>
<comment type="caution">
    <text evidence="2">The sequence shown here is derived from an EMBL/GenBank/DDBJ whole genome shotgun (WGS) entry which is preliminary data.</text>
</comment>
<reference evidence="2 3" key="1">
    <citation type="submission" date="2019-07" db="EMBL/GenBank/DDBJ databases">
        <title>Flavobacterium sp. nov., isolated from glacier ice.</title>
        <authorList>
            <person name="Liu Q."/>
            <person name="Xin Y.-H."/>
        </authorList>
    </citation>
    <scope>NUCLEOTIDE SEQUENCE [LARGE SCALE GENOMIC DNA]</scope>
    <source>
        <strain evidence="2 3">ZT4R6</strain>
    </source>
</reference>
<protein>
    <submittedName>
        <fullName evidence="2">Uncharacterized protein</fullName>
    </submittedName>
</protein>
<dbReference type="Proteomes" id="UP000320643">
    <property type="component" value="Unassembled WGS sequence"/>
</dbReference>
<evidence type="ECO:0000256" key="1">
    <source>
        <dbReference type="SAM" id="Phobius"/>
    </source>
</evidence>
<evidence type="ECO:0000313" key="2">
    <source>
        <dbReference type="EMBL" id="TRW23397.1"/>
    </source>
</evidence>
<feature type="transmembrane region" description="Helical" evidence="1">
    <location>
        <begin position="7"/>
        <end position="30"/>
    </location>
</feature>
<dbReference type="RefSeq" id="WP_143374111.1">
    <property type="nucleotide sequence ID" value="NZ_VJVZ01000009.1"/>
</dbReference>
<keyword evidence="3" id="KW-1185">Reference proteome</keyword>
<dbReference type="EMBL" id="VJVZ01000009">
    <property type="protein sequence ID" value="TRW23397.1"/>
    <property type="molecule type" value="Genomic_DNA"/>
</dbReference>
<accession>A0A552UYV2</accession>
<keyword evidence="1" id="KW-0812">Transmembrane</keyword>
<keyword evidence="1" id="KW-0472">Membrane</keyword>
<gene>
    <name evidence="2" type="ORF">FMM05_14490</name>
</gene>